<dbReference type="RefSeq" id="WP_097125272.1">
    <property type="nucleotide sequence ID" value="NZ_OCNH01000001.1"/>
</dbReference>
<dbReference type="SUPFAM" id="SSF53448">
    <property type="entry name" value="Nucleotide-diphospho-sugar transferases"/>
    <property type="match status" value="1"/>
</dbReference>
<sequence length="233" mass="26215">MLNQSNVWGLLYTHHLVPDRVLAQSLATIRAMGLPDEQLVISCHRPDARLPDRARKVFHKSDNANWIPAIYSQMIAGLSLIPGGDRVLTLEHDVFYPVTYLDQMSAAMTEAGSVYYYTLLRHLDLRDGQRTEFWASDSNGTRTLQSCAGGYVDTLMGFARADLEAYNAGKLDKAFELGMGGGGSWRRVDGDQPVLDVRHGANTTSTGYEKEAYFIEYKNAYWGYAHQLRKRLM</sequence>
<evidence type="ECO:0000313" key="2">
    <source>
        <dbReference type="Proteomes" id="UP000219452"/>
    </source>
</evidence>
<keyword evidence="2" id="KW-1185">Reference proteome</keyword>
<evidence type="ECO:0008006" key="3">
    <source>
        <dbReference type="Google" id="ProtNLM"/>
    </source>
</evidence>
<name>A0A286FD67_9BACT</name>
<reference evidence="2" key="1">
    <citation type="submission" date="2017-09" db="EMBL/GenBank/DDBJ databases">
        <authorList>
            <person name="Varghese N."/>
            <person name="Submissions S."/>
        </authorList>
    </citation>
    <scope>NUCLEOTIDE SEQUENCE [LARGE SCALE GENOMIC DNA]</scope>
    <source>
        <strain evidence="2">DSM 29961</strain>
    </source>
</reference>
<organism evidence="1 2">
    <name type="scientific">Spirosoma fluviale</name>
    <dbReference type="NCBI Taxonomy" id="1597977"/>
    <lineage>
        <taxon>Bacteria</taxon>
        <taxon>Pseudomonadati</taxon>
        <taxon>Bacteroidota</taxon>
        <taxon>Cytophagia</taxon>
        <taxon>Cytophagales</taxon>
        <taxon>Cytophagaceae</taxon>
        <taxon>Spirosoma</taxon>
    </lineage>
</organism>
<dbReference type="Proteomes" id="UP000219452">
    <property type="component" value="Unassembled WGS sequence"/>
</dbReference>
<accession>A0A286FD67</accession>
<gene>
    <name evidence="1" type="ORF">SAMN06269250_1656</name>
</gene>
<evidence type="ECO:0000313" key="1">
    <source>
        <dbReference type="EMBL" id="SOD81046.1"/>
    </source>
</evidence>
<dbReference type="InterPro" id="IPR029044">
    <property type="entry name" value="Nucleotide-diphossugar_trans"/>
</dbReference>
<proteinExistence type="predicted"/>
<dbReference type="EMBL" id="OCNH01000001">
    <property type="protein sequence ID" value="SOD81046.1"/>
    <property type="molecule type" value="Genomic_DNA"/>
</dbReference>
<protein>
    <recommendedName>
        <fullName evidence="3">Glycosyl transferase family 2</fullName>
    </recommendedName>
</protein>
<dbReference type="AlphaFoldDB" id="A0A286FD67"/>